<organism evidence="3 4">
    <name type="scientific">Physocladia obscura</name>
    <dbReference type="NCBI Taxonomy" id="109957"/>
    <lineage>
        <taxon>Eukaryota</taxon>
        <taxon>Fungi</taxon>
        <taxon>Fungi incertae sedis</taxon>
        <taxon>Chytridiomycota</taxon>
        <taxon>Chytridiomycota incertae sedis</taxon>
        <taxon>Chytridiomycetes</taxon>
        <taxon>Chytridiales</taxon>
        <taxon>Chytriomycetaceae</taxon>
        <taxon>Physocladia</taxon>
    </lineage>
</organism>
<dbReference type="Pfam" id="PF01987">
    <property type="entry name" value="AIM24"/>
    <property type="match status" value="1"/>
</dbReference>
<dbReference type="EMBL" id="JADGJH010001773">
    <property type="protein sequence ID" value="KAJ3110076.1"/>
    <property type="molecule type" value="Genomic_DNA"/>
</dbReference>
<comment type="caution">
    <text evidence="3">The sequence shown here is derived from an EMBL/GenBank/DDBJ whole genome shotgun (WGS) entry which is preliminary data.</text>
</comment>
<feature type="region of interest" description="Disordered" evidence="2">
    <location>
        <begin position="1"/>
        <end position="67"/>
    </location>
</feature>
<proteinExistence type="inferred from homology"/>
<dbReference type="Gene3D" id="3.60.160.10">
    <property type="entry name" value="Mitochondrial biogenesis AIM24"/>
    <property type="match status" value="1"/>
</dbReference>
<protein>
    <recommendedName>
        <fullName evidence="1">Altered inheritance of mitochondria protein 24, mitochondrial</fullName>
    </recommendedName>
</protein>
<dbReference type="PANTHER" id="PTHR43657">
    <property type="entry name" value="TRYPTOPHAN RNA-BINDING ATTENUATOR PROTEIN-LIKE PROTEIN"/>
    <property type="match status" value="1"/>
</dbReference>
<name>A0AAD5SVX1_9FUNG</name>
<evidence type="ECO:0000313" key="4">
    <source>
        <dbReference type="Proteomes" id="UP001211907"/>
    </source>
</evidence>
<dbReference type="PANTHER" id="PTHR43657:SF1">
    <property type="entry name" value="ALTERED INHERITANCE OF MITOCHONDRIA PROTEIN 24, MITOCHONDRIAL"/>
    <property type="match status" value="1"/>
</dbReference>
<keyword evidence="4" id="KW-1185">Reference proteome</keyword>
<dbReference type="GO" id="GO:0005739">
    <property type="term" value="C:mitochondrion"/>
    <property type="evidence" value="ECO:0007669"/>
    <property type="project" value="UniProtKB-SubCell"/>
</dbReference>
<dbReference type="InterPro" id="IPR016031">
    <property type="entry name" value="Trp_RNA-bd_attenuator-like_dom"/>
</dbReference>
<keyword evidence="1" id="KW-0496">Mitochondrion</keyword>
<reference evidence="3" key="1">
    <citation type="submission" date="2020-05" db="EMBL/GenBank/DDBJ databases">
        <title>Phylogenomic resolution of chytrid fungi.</title>
        <authorList>
            <person name="Stajich J.E."/>
            <person name="Amses K."/>
            <person name="Simmons R."/>
            <person name="Seto K."/>
            <person name="Myers J."/>
            <person name="Bonds A."/>
            <person name="Quandt C.A."/>
            <person name="Barry K."/>
            <person name="Liu P."/>
            <person name="Grigoriev I."/>
            <person name="Longcore J.E."/>
            <person name="James T.Y."/>
        </authorList>
    </citation>
    <scope>NUCLEOTIDE SEQUENCE</scope>
    <source>
        <strain evidence="3">JEL0513</strain>
    </source>
</reference>
<dbReference type="Proteomes" id="UP001211907">
    <property type="component" value="Unassembled WGS sequence"/>
</dbReference>
<gene>
    <name evidence="3" type="ORF">HK100_003163</name>
</gene>
<dbReference type="InterPro" id="IPR036983">
    <property type="entry name" value="AIM24_sf"/>
</dbReference>
<dbReference type="InterPro" id="IPR002838">
    <property type="entry name" value="AIM24"/>
</dbReference>
<evidence type="ECO:0000256" key="2">
    <source>
        <dbReference type="SAM" id="MobiDB-lite"/>
    </source>
</evidence>
<comment type="similarity">
    <text evidence="1">Belongs to the AIM24 family.</text>
</comment>
<evidence type="ECO:0000313" key="3">
    <source>
        <dbReference type="EMBL" id="KAJ3110076.1"/>
    </source>
</evidence>
<dbReference type="SUPFAM" id="SSF81995">
    <property type="entry name" value="beta-sandwich domain of Sec23/24"/>
    <property type="match status" value="1"/>
</dbReference>
<evidence type="ECO:0000256" key="1">
    <source>
        <dbReference type="RuleBase" id="RU363045"/>
    </source>
</evidence>
<sequence>MAAKVEQGLGQQQQPQYGQNPQYGQQGSYGQQQQFGQPQQFSQQQPYGQPPPPAQTGSASLAPVQGLHGGSTQLAEYEANTFGANLPSAETHNPKGIIQCGDVKIKIEGDLVPVVDVLLGGQMPIFFEHHILLWKTPEVGIQIRLNTGTGGLQRLPGNISFSRDSVGQIVALRLAPGQTIEVREHQFLLATANCNYSVTMFPGVSTMLFGKTGLFIDTFTAQQQEGLVLLHGYGNVFEKTLAPGEALDVEPGAWLWKDPTVQIQTVSVGASNGPQQGGGFGKIVGMLASNMAGAGFRLNRFIGPGRIGLQSMTYHPPQAEGESKHQSSNAGLMSSFAQF</sequence>
<accession>A0AAD5SVX1</accession>
<feature type="compositionally biased region" description="Low complexity" evidence="2">
    <location>
        <begin position="7"/>
        <end position="47"/>
    </location>
</feature>
<dbReference type="SUPFAM" id="SSF51219">
    <property type="entry name" value="TRAP-like"/>
    <property type="match status" value="1"/>
</dbReference>
<dbReference type="AlphaFoldDB" id="A0AAD5SVX1"/>
<comment type="subcellular location">
    <subcellularLocation>
        <location evidence="1">Mitochondrion</location>
    </subcellularLocation>
</comment>